<dbReference type="AlphaFoldDB" id="C4XMV0"/>
<dbReference type="KEGG" id="dma:DMR_14000"/>
<evidence type="ECO:0000256" key="1">
    <source>
        <dbReference type="SAM" id="Phobius"/>
    </source>
</evidence>
<accession>C4XMV0</accession>
<keyword evidence="1" id="KW-0472">Membrane</keyword>
<dbReference type="Proteomes" id="UP000009071">
    <property type="component" value="Chromosome"/>
</dbReference>
<keyword evidence="1" id="KW-1133">Transmembrane helix</keyword>
<dbReference type="EMBL" id="AP010904">
    <property type="protein sequence ID" value="BAH74891.1"/>
    <property type="molecule type" value="Genomic_DNA"/>
</dbReference>
<dbReference type="HOGENOM" id="CLU_2342243_0_0_7"/>
<proteinExistence type="predicted"/>
<keyword evidence="1" id="KW-0812">Transmembrane</keyword>
<reference evidence="2 3" key="1">
    <citation type="journal article" date="2009" name="Genome Res.">
        <title>Whole genome sequence of Desulfovibrio magneticus strain RS-1 revealed common gene clusters in magnetotactic bacteria.</title>
        <authorList>
            <person name="Nakazawa H."/>
            <person name="Arakaki A."/>
            <person name="Narita-Yamada S."/>
            <person name="Yashiro I."/>
            <person name="Jinno K."/>
            <person name="Aoki N."/>
            <person name="Tsuruyama A."/>
            <person name="Okamura Y."/>
            <person name="Tanikawa S."/>
            <person name="Fujita N."/>
            <person name="Takeyama H."/>
            <person name="Matsunaga T."/>
        </authorList>
    </citation>
    <scope>NUCLEOTIDE SEQUENCE [LARGE SCALE GENOMIC DNA]</scope>
    <source>
        <strain evidence="3">ATCC 700980 / DSM 13731 / RS-1</strain>
    </source>
</reference>
<feature type="transmembrane region" description="Helical" evidence="1">
    <location>
        <begin position="20"/>
        <end position="44"/>
    </location>
</feature>
<evidence type="ECO:0000313" key="3">
    <source>
        <dbReference type="Proteomes" id="UP000009071"/>
    </source>
</evidence>
<organism evidence="2 3">
    <name type="scientific">Solidesulfovibrio magneticus (strain ATCC 700980 / DSM 13731 / RS-1)</name>
    <name type="common">Desulfovibrio magneticus</name>
    <dbReference type="NCBI Taxonomy" id="573370"/>
    <lineage>
        <taxon>Bacteria</taxon>
        <taxon>Pseudomonadati</taxon>
        <taxon>Thermodesulfobacteriota</taxon>
        <taxon>Desulfovibrionia</taxon>
        <taxon>Desulfovibrionales</taxon>
        <taxon>Desulfovibrionaceae</taxon>
        <taxon>Solidesulfovibrio</taxon>
    </lineage>
</organism>
<sequence>MGETMINDSLSPGPKRKESMLSLTYAVTVFALYFLVFVLFYSLYFRKRIYLLLLSEHAYMDHYIDKLPHIRDRPDERLGMIEFMLCKRKAFVCRARQFVAASTVAYLLALVGRAAL</sequence>
<name>C4XMV0_SOLM1</name>
<evidence type="ECO:0000313" key="2">
    <source>
        <dbReference type="EMBL" id="BAH74891.1"/>
    </source>
</evidence>
<dbReference type="eggNOG" id="ENOG50317YX">
    <property type="taxonomic scope" value="Bacteria"/>
</dbReference>
<protein>
    <submittedName>
        <fullName evidence="2">Uncharacterized protein</fullName>
    </submittedName>
</protein>
<dbReference type="STRING" id="573370.DMR_14000"/>
<feature type="transmembrane region" description="Helical" evidence="1">
    <location>
        <begin position="98"/>
        <end position="115"/>
    </location>
</feature>
<gene>
    <name evidence="2" type="ordered locus">DMR_14000</name>
</gene>
<keyword evidence="3" id="KW-1185">Reference proteome</keyword>